<evidence type="ECO:0000313" key="3">
    <source>
        <dbReference type="Proteomes" id="UP000075606"/>
    </source>
</evidence>
<dbReference type="SUPFAM" id="SSF51261">
    <property type="entry name" value="Duplicated hybrid motif"/>
    <property type="match status" value="1"/>
</dbReference>
<dbReference type="InterPro" id="IPR050570">
    <property type="entry name" value="Cell_wall_metabolism_enzyme"/>
</dbReference>
<dbReference type="STRING" id="333140.AWW68_12175"/>
<comment type="caution">
    <text evidence="2">The sequence shown here is derived from an EMBL/GenBank/DDBJ whole genome shotgun (WGS) entry which is preliminary data.</text>
</comment>
<protein>
    <recommendedName>
        <fullName evidence="1">M23ase beta-sheet core domain-containing protein</fullName>
    </recommendedName>
</protein>
<name>A0A150X3Y2_9BACT</name>
<dbReference type="PANTHER" id="PTHR21666">
    <property type="entry name" value="PEPTIDASE-RELATED"/>
    <property type="match status" value="1"/>
</dbReference>
<dbReference type="EMBL" id="LRPC01000028">
    <property type="protein sequence ID" value="KYG73445.1"/>
    <property type="molecule type" value="Genomic_DNA"/>
</dbReference>
<proteinExistence type="predicted"/>
<dbReference type="GO" id="GO:0004222">
    <property type="term" value="F:metalloendopeptidase activity"/>
    <property type="evidence" value="ECO:0007669"/>
    <property type="project" value="TreeGrafter"/>
</dbReference>
<evidence type="ECO:0000259" key="1">
    <source>
        <dbReference type="Pfam" id="PF01551"/>
    </source>
</evidence>
<dbReference type="RefSeq" id="WP_084375683.1">
    <property type="nucleotide sequence ID" value="NZ_CP139724.1"/>
</dbReference>
<gene>
    <name evidence="2" type="ORF">AWW68_12175</name>
</gene>
<dbReference type="InterPro" id="IPR011055">
    <property type="entry name" value="Dup_hybrid_motif"/>
</dbReference>
<keyword evidence="3" id="KW-1185">Reference proteome</keyword>
<dbReference type="OrthoDB" id="9809488at2"/>
<sequence length="268" mass="29705">MRSLILLVFLSSTLFGQTSDFDMQIYVEEDDEVVKIMGNNEEYFPISLSLEVQIKGAKLAENLEEYYVLKPNSKGTILATIVKPKNANWSYKFGYNYSMGDALAEHDENYAYQLPFPAGKSYRLSQGYNGSTTHRGINALDFTMPEGASITAARAGTVVRIKEDSNRGCPSAECMHDGNYVSILHEDGTMADYVHLQKNGVIVELGEKVTVGQPIALNGATGWASGAHLHFVVYTTGNQAQKTLPVKFEIALNKVEYLKEGQTYNSFR</sequence>
<dbReference type="InterPro" id="IPR016047">
    <property type="entry name" value="M23ase_b-sheet_dom"/>
</dbReference>
<dbReference type="CDD" id="cd12797">
    <property type="entry name" value="M23_peptidase"/>
    <property type="match status" value="1"/>
</dbReference>
<dbReference type="Proteomes" id="UP000075606">
    <property type="component" value="Unassembled WGS sequence"/>
</dbReference>
<dbReference type="Gene3D" id="2.70.70.10">
    <property type="entry name" value="Glucose Permease (Domain IIA)"/>
    <property type="match status" value="1"/>
</dbReference>
<feature type="domain" description="M23ase beta-sheet core" evidence="1">
    <location>
        <begin position="138"/>
        <end position="239"/>
    </location>
</feature>
<accession>A0A150X3Y2</accession>
<evidence type="ECO:0000313" key="2">
    <source>
        <dbReference type="EMBL" id="KYG73445.1"/>
    </source>
</evidence>
<dbReference type="Pfam" id="PF01551">
    <property type="entry name" value="Peptidase_M23"/>
    <property type="match status" value="1"/>
</dbReference>
<dbReference type="AlphaFoldDB" id="A0A150X3Y2"/>
<organism evidence="2 3">
    <name type="scientific">Roseivirga spongicola</name>
    <dbReference type="NCBI Taxonomy" id="333140"/>
    <lineage>
        <taxon>Bacteria</taxon>
        <taxon>Pseudomonadati</taxon>
        <taxon>Bacteroidota</taxon>
        <taxon>Cytophagia</taxon>
        <taxon>Cytophagales</taxon>
        <taxon>Roseivirgaceae</taxon>
        <taxon>Roseivirga</taxon>
    </lineage>
</organism>
<reference evidence="2 3" key="1">
    <citation type="submission" date="2016-01" db="EMBL/GenBank/DDBJ databases">
        <title>Genome sequencing of Roseivirga spongicola UST030701-084.</title>
        <authorList>
            <person name="Selvaratnam C."/>
            <person name="Thevarajoo S."/>
            <person name="Goh K.M."/>
            <person name="Ee R."/>
            <person name="Chan K.-G."/>
            <person name="Chong C.S."/>
        </authorList>
    </citation>
    <scope>NUCLEOTIDE SEQUENCE [LARGE SCALE GENOMIC DNA]</scope>
    <source>
        <strain evidence="2 3">UST030701-084</strain>
    </source>
</reference>
<dbReference type="PANTHER" id="PTHR21666:SF294">
    <property type="entry name" value="PEPTIDASE M23"/>
    <property type="match status" value="1"/>
</dbReference>